<dbReference type="PANTHER" id="PTHR33993:SF14">
    <property type="entry name" value="GB|AAF24581.1"/>
    <property type="match status" value="1"/>
</dbReference>
<gene>
    <name evidence="2" type="ORF">FNH05_17805</name>
</gene>
<evidence type="ECO:0000259" key="1">
    <source>
        <dbReference type="PROSITE" id="PS51819"/>
    </source>
</evidence>
<feature type="domain" description="VOC" evidence="1">
    <location>
        <begin position="140"/>
        <end position="255"/>
    </location>
</feature>
<dbReference type="CDD" id="cd07247">
    <property type="entry name" value="SgaA_N_like"/>
    <property type="match status" value="2"/>
</dbReference>
<dbReference type="SUPFAM" id="SSF54593">
    <property type="entry name" value="Glyoxalase/Bleomycin resistance protein/Dihydroxybiphenyl dioxygenase"/>
    <property type="match status" value="2"/>
</dbReference>
<organism evidence="2 3">
    <name type="scientific">Amycolatopsis rhizosphaerae</name>
    <dbReference type="NCBI Taxonomy" id="2053003"/>
    <lineage>
        <taxon>Bacteria</taxon>
        <taxon>Bacillati</taxon>
        <taxon>Actinomycetota</taxon>
        <taxon>Actinomycetes</taxon>
        <taxon>Pseudonocardiales</taxon>
        <taxon>Pseudonocardiaceae</taxon>
        <taxon>Amycolatopsis</taxon>
    </lineage>
</organism>
<dbReference type="InterPro" id="IPR004360">
    <property type="entry name" value="Glyas_Fos-R_dOase_dom"/>
</dbReference>
<evidence type="ECO:0000313" key="2">
    <source>
        <dbReference type="EMBL" id="TVT48569.1"/>
    </source>
</evidence>
<dbReference type="InterPro" id="IPR029068">
    <property type="entry name" value="Glyas_Bleomycin-R_OHBP_Dase"/>
</dbReference>
<reference evidence="2 3" key="1">
    <citation type="submission" date="2019-07" db="EMBL/GenBank/DDBJ databases">
        <authorList>
            <person name="Duangmal K."/>
            <person name="Teo W.F.A."/>
        </authorList>
    </citation>
    <scope>NUCLEOTIDE SEQUENCE [LARGE SCALE GENOMIC DNA]</scope>
    <source>
        <strain evidence="2 3">TBRC 6029</strain>
    </source>
</reference>
<evidence type="ECO:0000313" key="3">
    <source>
        <dbReference type="Proteomes" id="UP000320011"/>
    </source>
</evidence>
<name>A0A558CIG4_9PSEU</name>
<accession>A0A558CIG4</accession>
<dbReference type="AlphaFoldDB" id="A0A558CIG4"/>
<dbReference type="InterPro" id="IPR052164">
    <property type="entry name" value="Anthracycline_SecMetBiosynth"/>
</dbReference>
<dbReference type="PROSITE" id="PS51819">
    <property type="entry name" value="VOC"/>
    <property type="match status" value="2"/>
</dbReference>
<dbReference type="InterPro" id="IPR037523">
    <property type="entry name" value="VOC_core"/>
</dbReference>
<sequence>MTERITPWPEGTPCWVDLMVSEGRRAQEFYTALFGWQFADQGEEHGHYAVALVGGRATAALGPKPPDREIPSFWQTYLAVDSADATAAKITGAGGRVLMPPEDIGQKGRMAVVADPAGAVFGLWQSRETTGAQIANVPGALTWNECMTRDFEVAKSFYTNVFGYELDDMSSGDFKYAVLKVGGNGVGGLGELPSEVPAEIPPHWSTYFGVADTDATVAKVTELGGKVIREPMDSPYGRMAQVTDDQGVPFCVISVGG</sequence>
<dbReference type="OrthoDB" id="9793039at2"/>
<dbReference type="EMBL" id="VJWX01000168">
    <property type="protein sequence ID" value="TVT48569.1"/>
    <property type="molecule type" value="Genomic_DNA"/>
</dbReference>
<dbReference type="PANTHER" id="PTHR33993">
    <property type="entry name" value="GLYOXALASE-RELATED"/>
    <property type="match status" value="1"/>
</dbReference>
<feature type="domain" description="VOC" evidence="1">
    <location>
        <begin position="12"/>
        <end position="126"/>
    </location>
</feature>
<dbReference type="Gene3D" id="3.10.180.10">
    <property type="entry name" value="2,3-Dihydroxybiphenyl 1,2-Dioxygenase, domain 1"/>
    <property type="match status" value="2"/>
</dbReference>
<dbReference type="Pfam" id="PF00903">
    <property type="entry name" value="Glyoxalase"/>
    <property type="match status" value="2"/>
</dbReference>
<proteinExistence type="predicted"/>
<comment type="caution">
    <text evidence="2">The sequence shown here is derived from an EMBL/GenBank/DDBJ whole genome shotgun (WGS) entry which is preliminary data.</text>
</comment>
<dbReference type="RefSeq" id="WP_144589803.1">
    <property type="nucleotide sequence ID" value="NZ_VJWX01000168.1"/>
</dbReference>
<reference evidence="2 3" key="2">
    <citation type="submission" date="2019-08" db="EMBL/GenBank/DDBJ databases">
        <title>Amycolatopsis acidicola sp. nov., isolated from peat swamp forest soil.</title>
        <authorList>
            <person name="Srisuk N."/>
        </authorList>
    </citation>
    <scope>NUCLEOTIDE SEQUENCE [LARGE SCALE GENOMIC DNA]</scope>
    <source>
        <strain evidence="2 3">TBRC 6029</strain>
    </source>
</reference>
<dbReference type="Proteomes" id="UP000320011">
    <property type="component" value="Unassembled WGS sequence"/>
</dbReference>
<protein>
    <submittedName>
        <fullName evidence="2">VOC family protein</fullName>
    </submittedName>
</protein>
<keyword evidence="3" id="KW-1185">Reference proteome</keyword>